<sequence>MTKDKKTSSQTTEKNRDIDPRLLEILICPQSGARLTYDKKAQELICKKSGLAYPIREGVPIMLVEEARTL</sequence>
<name>A0A7C3C400_9PROT</name>
<evidence type="ECO:0000256" key="1">
    <source>
        <dbReference type="HAMAP-Rule" id="MF_01187"/>
    </source>
</evidence>
<proteinExistence type="inferred from homology"/>
<dbReference type="InterPro" id="IPR005651">
    <property type="entry name" value="Trm112-like"/>
</dbReference>
<dbReference type="HAMAP" id="MF_01187">
    <property type="entry name" value="UPF0434"/>
    <property type="match status" value="1"/>
</dbReference>
<dbReference type="EMBL" id="DRMN01000159">
    <property type="protein sequence ID" value="HFB54744.1"/>
    <property type="molecule type" value="Genomic_DNA"/>
</dbReference>
<dbReference type="PANTHER" id="PTHR33505:SF4">
    <property type="entry name" value="PROTEIN PREY, MITOCHONDRIAL"/>
    <property type="match status" value="1"/>
</dbReference>
<dbReference type="AlphaFoldDB" id="A0A7C3C400"/>
<comment type="similarity">
    <text evidence="1">Belongs to the UPF0434 family.</text>
</comment>
<dbReference type="PANTHER" id="PTHR33505">
    <property type="entry name" value="ZGC:162634"/>
    <property type="match status" value="1"/>
</dbReference>
<dbReference type="Proteomes" id="UP000886042">
    <property type="component" value="Unassembled WGS sequence"/>
</dbReference>
<gene>
    <name evidence="2" type="ORF">ENJ46_02380</name>
</gene>
<reference evidence="2" key="1">
    <citation type="journal article" date="2020" name="mSystems">
        <title>Genome- and Community-Level Interaction Insights into Carbon Utilization and Element Cycling Functions of Hydrothermarchaeota in Hydrothermal Sediment.</title>
        <authorList>
            <person name="Zhou Z."/>
            <person name="Liu Y."/>
            <person name="Xu W."/>
            <person name="Pan J."/>
            <person name="Luo Z.H."/>
            <person name="Li M."/>
        </authorList>
    </citation>
    <scope>NUCLEOTIDE SEQUENCE [LARGE SCALE GENOMIC DNA]</scope>
    <source>
        <strain evidence="2">HyVt-489</strain>
    </source>
</reference>
<evidence type="ECO:0000313" key="2">
    <source>
        <dbReference type="EMBL" id="HFB54744.1"/>
    </source>
</evidence>
<accession>A0A7C3C400</accession>
<dbReference type="GO" id="GO:0005829">
    <property type="term" value="C:cytosol"/>
    <property type="evidence" value="ECO:0007669"/>
    <property type="project" value="TreeGrafter"/>
</dbReference>
<dbReference type="SUPFAM" id="SSF158997">
    <property type="entry name" value="Trm112p-like"/>
    <property type="match status" value="1"/>
</dbReference>
<dbReference type="Pfam" id="PF03966">
    <property type="entry name" value="Trm112p"/>
    <property type="match status" value="1"/>
</dbReference>
<dbReference type="Gene3D" id="2.20.25.10">
    <property type="match status" value="1"/>
</dbReference>
<organism evidence="2">
    <name type="scientific">Hellea balneolensis</name>
    <dbReference type="NCBI Taxonomy" id="287478"/>
    <lineage>
        <taxon>Bacteria</taxon>
        <taxon>Pseudomonadati</taxon>
        <taxon>Pseudomonadota</taxon>
        <taxon>Alphaproteobacteria</taxon>
        <taxon>Maricaulales</taxon>
        <taxon>Robiginitomaculaceae</taxon>
        <taxon>Hellea</taxon>
    </lineage>
</organism>
<protein>
    <recommendedName>
        <fullName evidence="1">UPF0434 protein ENJ46_02380</fullName>
    </recommendedName>
</protein>
<comment type="caution">
    <text evidence="2">The sequence shown here is derived from an EMBL/GenBank/DDBJ whole genome shotgun (WGS) entry which is preliminary data.</text>
</comment>